<keyword evidence="1" id="KW-0472">Membrane</keyword>
<name>A0A1M7PGR2_9BURK</name>
<reference evidence="3" key="1">
    <citation type="submission" date="2016-11" db="EMBL/GenBank/DDBJ databases">
        <authorList>
            <person name="Varghese N."/>
            <person name="Submissions S."/>
        </authorList>
    </citation>
    <scope>NUCLEOTIDE SEQUENCE [LARGE SCALE GENOMIC DNA]</scope>
    <source>
        <strain evidence="3">Sac-22</strain>
    </source>
</reference>
<dbReference type="RefSeq" id="WP_139260509.1">
    <property type="nucleotide sequence ID" value="NZ_FRCX01000005.1"/>
</dbReference>
<gene>
    <name evidence="2" type="ORF">SAMN05192549_10537</name>
</gene>
<evidence type="ECO:0000313" key="3">
    <source>
        <dbReference type="Proteomes" id="UP000184339"/>
    </source>
</evidence>
<dbReference type="OrthoDB" id="8780950at2"/>
<dbReference type="STRING" id="551987.SAMN05192549_10537"/>
<dbReference type="Proteomes" id="UP000184339">
    <property type="component" value="Unassembled WGS sequence"/>
</dbReference>
<dbReference type="AlphaFoldDB" id="A0A1M7PGR2"/>
<evidence type="ECO:0000313" key="2">
    <source>
        <dbReference type="EMBL" id="SHN15988.1"/>
    </source>
</evidence>
<accession>A0A1M7PGR2</accession>
<protein>
    <submittedName>
        <fullName evidence="2">Uncharacterized protein</fullName>
    </submittedName>
</protein>
<sequence length="131" mass="14529">MTPATNPTSLIETIEARMDGRVSSIETTYTEFSKRMDERQKNSDAKFDRIETMLAEMRTSLANLRITIIITGITVILGVAALNATVMSNMIASFESGKNLSTAQAEVKRQTEETAKLLRKIQADLEKTGKK</sequence>
<keyword evidence="3" id="KW-1185">Reference proteome</keyword>
<evidence type="ECO:0000256" key="1">
    <source>
        <dbReference type="SAM" id="Phobius"/>
    </source>
</evidence>
<proteinExistence type="predicted"/>
<organism evidence="2 3">
    <name type="scientific">Duganella sacchari</name>
    <dbReference type="NCBI Taxonomy" id="551987"/>
    <lineage>
        <taxon>Bacteria</taxon>
        <taxon>Pseudomonadati</taxon>
        <taxon>Pseudomonadota</taxon>
        <taxon>Betaproteobacteria</taxon>
        <taxon>Burkholderiales</taxon>
        <taxon>Oxalobacteraceae</taxon>
        <taxon>Telluria group</taxon>
        <taxon>Duganella</taxon>
    </lineage>
</organism>
<keyword evidence="1" id="KW-0812">Transmembrane</keyword>
<feature type="transmembrane region" description="Helical" evidence="1">
    <location>
        <begin position="66"/>
        <end position="86"/>
    </location>
</feature>
<keyword evidence="1" id="KW-1133">Transmembrane helix</keyword>
<dbReference type="EMBL" id="FRCX01000005">
    <property type="protein sequence ID" value="SHN15988.1"/>
    <property type="molecule type" value="Genomic_DNA"/>
</dbReference>